<dbReference type="eggNOG" id="COG1172">
    <property type="taxonomic scope" value="Bacteria"/>
</dbReference>
<evidence type="ECO:0000313" key="8">
    <source>
        <dbReference type="EMBL" id="ERK03379.1"/>
    </source>
</evidence>
<feature type="transmembrane region" description="Helical" evidence="6">
    <location>
        <begin position="228"/>
        <end position="255"/>
    </location>
</feature>
<evidence type="ECO:0000313" key="10">
    <source>
        <dbReference type="Proteomes" id="UP000016646"/>
    </source>
</evidence>
<feature type="transmembrane region" description="Helical" evidence="6">
    <location>
        <begin position="293"/>
        <end position="314"/>
    </location>
</feature>
<sequence length="362" mass="38202">MATNKSLRQSLARNPLLLPVAALIIMLCVNVIITPSFFKISIQNGVLYGYTIDILNRACELVILSIGMTLAVASSRGTDISVGAVEAVAAAVCVRLLGSSYDAYAVPFAFAAVMCLIAGVACGAFNGFLVARLRIQPMIATLILFTAGRGIAQLLSAREINGVMVPGQILYVRMESFKYIGGFIPGIVIPTPVFIAAAFVIATTLLLRKTALGMYIETVGINPKAGRLVGINSTLVIFFCYVFCGLASGLAGLISSSRIYSSDANNIGLYMELDAILAVALGGNSLGGGKFNLAGSVIGAITIQALTTGLYAVGVSADQLPVYKAIVVVLIVTLQSEEFKRIRAVYKLKRRHTRSATMEASQ</sequence>
<dbReference type="GO" id="GO:0022857">
    <property type="term" value="F:transmembrane transporter activity"/>
    <property type="evidence" value="ECO:0007669"/>
    <property type="project" value="InterPro"/>
</dbReference>
<name>U2MVZ3_TRESO</name>
<keyword evidence="4 6" id="KW-1133">Transmembrane helix</keyword>
<evidence type="ECO:0000313" key="9">
    <source>
        <dbReference type="Proteomes" id="UP000016412"/>
    </source>
</evidence>
<keyword evidence="5 6" id="KW-0472">Membrane</keyword>
<gene>
    <name evidence="8" type="ORF">HMPREF0860_2057</name>
    <name evidence="7" type="ORF">HMPREF1325_0478</name>
</gene>
<feature type="transmembrane region" description="Helical" evidence="6">
    <location>
        <begin position="104"/>
        <end position="131"/>
    </location>
</feature>
<feature type="transmembrane region" description="Helical" evidence="6">
    <location>
        <begin position="177"/>
        <end position="207"/>
    </location>
</feature>
<dbReference type="GO" id="GO:0005886">
    <property type="term" value="C:plasma membrane"/>
    <property type="evidence" value="ECO:0007669"/>
    <property type="project" value="UniProtKB-SubCell"/>
</dbReference>
<comment type="subcellular location">
    <subcellularLocation>
        <location evidence="1">Cell membrane</location>
        <topology evidence="1">Multi-pass membrane protein</topology>
    </subcellularLocation>
</comment>
<dbReference type="CDD" id="cd06579">
    <property type="entry name" value="TM_PBP1_transp_AraH_like"/>
    <property type="match status" value="1"/>
</dbReference>
<dbReference type="PANTHER" id="PTHR32196">
    <property type="entry name" value="ABC TRANSPORTER PERMEASE PROTEIN YPHD-RELATED-RELATED"/>
    <property type="match status" value="1"/>
</dbReference>
<dbReference type="STRING" id="1125725.HMPREF1325_0478"/>
<evidence type="ECO:0000256" key="3">
    <source>
        <dbReference type="ARBA" id="ARBA00022692"/>
    </source>
</evidence>
<dbReference type="Proteomes" id="UP000016646">
    <property type="component" value="Unassembled WGS sequence"/>
</dbReference>
<dbReference type="AlphaFoldDB" id="U2MVZ3"/>
<accession>U2MVZ3</accession>
<dbReference type="Proteomes" id="UP000016412">
    <property type="component" value="Unassembled WGS sequence"/>
</dbReference>
<proteinExistence type="predicted"/>
<evidence type="ECO:0000256" key="1">
    <source>
        <dbReference type="ARBA" id="ARBA00004651"/>
    </source>
</evidence>
<keyword evidence="3 6" id="KW-0812">Transmembrane</keyword>
<evidence type="ECO:0000256" key="2">
    <source>
        <dbReference type="ARBA" id="ARBA00022475"/>
    </source>
</evidence>
<comment type="caution">
    <text evidence="7">The sequence shown here is derived from an EMBL/GenBank/DDBJ whole genome shotgun (WGS) entry which is preliminary data.</text>
</comment>
<feature type="transmembrane region" description="Helical" evidence="6">
    <location>
        <begin position="267"/>
        <end position="286"/>
    </location>
</feature>
<keyword evidence="2" id="KW-1003">Cell membrane</keyword>
<evidence type="ECO:0000256" key="4">
    <source>
        <dbReference type="ARBA" id="ARBA00022989"/>
    </source>
</evidence>
<evidence type="ECO:0000256" key="5">
    <source>
        <dbReference type="ARBA" id="ARBA00023136"/>
    </source>
</evidence>
<dbReference type="PANTHER" id="PTHR32196:SF19">
    <property type="entry name" value="GALACTOFURANOSE TRANSPORTER PERMEASE PROTEIN YTFT"/>
    <property type="match status" value="1"/>
</dbReference>
<dbReference type="Pfam" id="PF02653">
    <property type="entry name" value="BPD_transp_2"/>
    <property type="match status" value="1"/>
</dbReference>
<dbReference type="OrthoDB" id="9784538at2"/>
<keyword evidence="10" id="KW-1185">Reference proteome</keyword>
<organism evidence="7 9">
    <name type="scientific">Treponema socranskii subsp. socranskii VPI DR56BR1116 = ATCC 35536</name>
    <dbReference type="NCBI Taxonomy" id="1125725"/>
    <lineage>
        <taxon>Bacteria</taxon>
        <taxon>Pseudomonadati</taxon>
        <taxon>Spirochaetota</taxon>
        <taxon>Spirochaetia</taxon>
        <taxon>Spirochaetales</taxon>
        <taxon>Treponemataceae</taxon>
        <taxon>Treponema</taxon>
    </lineage>
</organism>
<feature type="transmembrane region" description="Helical" evidence="6">
    <location>
        <begin position="16"/>
        <end position="34"/>
    </location>
</feature>
<dbReference type="EMBL" id="AUZJ01000048">
    <property type="protein sequence ID" value="ERF60124.1"/>
    <property type="molecule type" value="Genomic_DNA"/>
</dbReference>
<dbReference type="RefSeq" id="WP_021330922.1">
    <property type="nucleotide sequence ID" value="NZ_AUZJ01000048.1"/>
</dbReference>
<protein>
    <submittedName>
        <fullName evidence="7">Branched-chain amino acid ABC transporter, permease protein</fullName>
    </submittedName>
</protein>
<dbReference type="InterPro" id="IPR001851">
    <property type="entry name" value="ABC_transp_permease"/>
</dbReference>
<evidence type="ECO:0000313" key="7">
    <source>
        <dbReference type="EMBL" id="ERF60124.1"/>
    </source>
</evidence>
<dbReference type="EMBL" id="AVQI01000033">
    <property type="protein sequence ID" value="ERK03379.1"/>
    <property type="molecule type" value="Genomic_DNA"/>
</dbReference>
<evidence type="ECO:0000256" key="6">
    <source>
        <dbReference type="SAM" id="Phobius"/>
    </source>
</evidence>
<reference evidence="9 10" key="1">
    <citation type="submission" date="2013-08" db="EMBL/GenBank/DDBJ databases">
        <authorList>
            <person name="Durkin A.S."/>
            <person name="Haft D.R."/>
            <person name="McCorrison J."/>
            <person name="Torralba M."/>
            <person name="Gillis M."/>
            <person name="Haft D.H."/>
            <person name="Methe B."/>
            <person name="Sutton G."/>
            <person name="Nelson K.E."/>
        </authorList>
    </citation>
    <scope>NUCLEOTIDE SEQUENCE [LARGE SCALE GENOMIC DNA]</scope>
    <source>
        <strain evidence="8 10">ATCC 35536</strain>
        <strain evidence="7 9">VPI DR56BR1116</strain>
    </source>
</reference>
<dbReference type="PATRIC" id="fig|1125725.3.peg.1916"/>